<dbReference type="Pfam" id="PF00317">
    <property type="entry name" value="Ribonuc_red_lgN"/>
    <property type="match status" value="1"/>
</dbReference>
<dbReference type="SUPFAM" id="SSF51998">
    <property type="entry name" value="PFL-like glycyl radical enzymes"/>
    <property type="match status" value="1"/>
</dbReference>
<evidence type="ECO:0000256" key="9">
    <source>
        <dbReference type="ARBA" id="ARBA00024942"/>
    </source>
</evidence>
<evidence type="ECO:0000313" key="15">
    <source>
        <dbReference type="EMBL" id="QLG73878.1"/>
    </source>
</evidence>
<feature type="region of interest" description="Disordered" evidence="13">
    <location>
        <begin position="823"/>
        <end position="854"/>
    </location>
</feature>
<dbReference type="InterPro" id="IPR005144">
    <property type="entry name" value="ATP-cone_dom"/>
</dbReference>
<dbReference type="OrthoDB" id="3000483at2759"/>
<keyword evidence="7 12" id="KW-0215">Deoxyribonucleotide synthesis</keyword>
<keyword evidence="6 12" id="KW-0560">Oxidoreductase</keyword>
<dbReference type="InterPro" id="IPR039718">
    <property type="entry name" value="Rrm1"/>
</dbReference>
<evidence type="ECO:0000256" key="11">
    <source>
        <dbReference type="PROSITE-ProRule" id="PRU00492"/>
    </source>
</evidence>
<dbReference type="Pfam" id="PF03477">
    <property type="entry name" value="ATP-cone"/>
    <property type="match status" value="1"/>
</dbReference>
<dbReference type="PANTHER" id="PTHR11573:SF6">
    <property type="entry name" value="RIBONUCLEOSIDE-DIPHOSPHATE REDUCTASE LARGE SUBUNIT"/>
    <property type="match status" value="1"/>
</dbReference>
<accession>A0A7H9B5A4</accession>
<dbReference type="PROSITE" id="PS00089">
    <property type="entry name" value="RIBORED_LARGE"/>
    <property type="match status" value="1"/>
</dbReference>
<comment type="function">
    <text evidence="9 12">Provides the precursors necessary for DNA synthesis. Catalyzes the biosynthesis of deoxyribonucleotides from the corresponding ribonucleotides.</text>
</comment>
<dbReference type="InterPro" id="IPR000788">
    <property type="entry name" value="RNR_lg_C"/>
</dbReference>
<dbReference type="EMBL" id="CP058609">
    <property type="protein sequence ID" value="QLG73878.1"/>
    <property type="molecule type" value="Genomic_DNA"/>
</dbReference>
<dbReference type="PANTHER" id="PTHR11573">
    <property type="entry name" value="RIBONUCLEOSIDE-DIPHOSPHATE REDUCTASE LARGE CHAIN"/>
    <property type="match status" value="1"/>
</dbReference>
<evidence type="ECO:0000313" key="16">
    <source>
        <dbReference type="Proteomes" id="UP000509704"/>
    </source>
</evidence>
<evidence type="ECO:0000256" key="10">
    <source>
        <dbReference type="ARBA" id="ARBA00047754"/>
    </source>
</evidence>
<keyword evidence="8" id="KW-1015">Disulfide bond</keyword>
<dbReference type="NCBIfam" id="TIGR02506">
    <property type="entry name" value="NrdE_NrdA"/>
    <property type="match status" value="1"/>
</dbReference>
<proteinExistence type="inferred from homology"/>
<dbReference type="InterPro" id="IPR013509">
    <property type="entry name" value="RNR_lsu_N"/>
</dbReference>
<dbReference type="PRINTS" id="PR01183">
    <property type="entry name" value="RIBORDTASEM1"/>
</dbReference>
<evidence type="ECO:0000256" key="6">
    <source>
        <dbReference type="ARBA" id="ARBA00023002"/>
    </source>
</evidence>
<dbReference type="RefSeq" id="XP_037145604.1">
    <property type="nucleotide sequence ID" value="XM_037289709.1"/>
</dbReference>
<evidence type="ECO:0000256" key="4">
    <source>
        <dbReference type="ARBA" id="ARBA00022741"/>
    </source>
</evidence>
<dbReference type="UniPathway" id="UPA00326"/>
<comment type="catalytic activity">
    <reaction evidence="10 12">
        <text>a 2'-deoxyribonucleoside 5'-diphosphate + [thioredoxin]-disulfide + H2O = a ribonucleoside 5'-diphosphate + [thioredoxin]-dithiol</text>
        <dbReference type="Rhea" id="RHEA:23252"/>
        <dbReference type="Rhea" id="RHEA-COMP:10698"/>
        <dbReference type="Rhea" id="RHEA-COMP:10700"/>
        <dbReference type="ChEBI" id="CHEBI:15377"/>
        <dbReference type="ChEBI" id="CHEBI:29950"/>
        <dbReference type="ChEBI" id="CHEBI:50058"/>
        <dbReference type="ChEBI" id="CHEBI:57930"/>
        <dbReference type="ChEBI" id="CHEBI:73316"/>
        <dbReference type="EC" id="1.17.4.1"/>
    </reaction>
</comment>
<keyword evidence="16" id="KW-1185">Reference proteome</keyword>
<dbReference type="PROSITE" id="PS51161">
    <property type="entry name" value="ATP_CONE"/>
    <property type="match status" value="1"/>
</dbReference>
<dbReference type="GeneID" id="59237637"/>
<dbReference type="KEGG" id="zmk:HG535_0F03890"/>
<feature type="domain" description="ATP-cone" evidence="14">
    <location>
        <begin position="1"/>
        <end position="92"/>
    </location>
</feature>
<dbReference type="AlphaFoldDB" id="A0A7H9B5A4"/>
<organism evidence="15 16">
    <name type="scientific">Zygotorulaspora mrakii</name>
    <name type="common">Zygosaccharomyces mrakii</name>
    <dbReference type="NCBI Taxonomy" id="42260"/>
    <lineage>
        <taxon>Eukaryota</taxon>
        <taxon>Fungi</taxon>
        <taxon>Dikarya</taxon>
        <taxon>Ascomycota</taxon>
        <taxon>Saccharomycotina</taxon>
        <taxon>Saccharomycetes</taxon>
        <taxon>Saccharomycetales</taxon>
        <taxon>Saccharomycetaceae</taxon>
        <taxon>Zygotorulaspora</taxon>
    </lineage>
</organism>
<evidence type="ECO:0000256" key="5">
    <source>
        <dbReference type="ARBA" id="ARBA00022840"/>
    </source>
</evidence>
<evidence type="ECO:0000256" key="12">
    <source>
        <dbReference type="RuleBase" id="RU003410"/>
    </source>
</evidence>
<protein>
    <recommendedName>
        <fullName evidence="2 12">Ribonucleoside-diphosphate reductase</fullName>
        <ecNumber evidence="2 12">1.17.4.1</ecNumber>
    </recommendedName>
</protein>
<dbReference type="GO" id="GO:0009263">
    <property type="term" value="P:deoxyribonucleotide biosynthetic process"/>
    <property type="evidence" value="ECO:0007669"/>
    <property type="project" value="UniProtKB-KW"/>
</dbReference>
<comment type="similarity">
    <text evidence="1 12">Belongs to the ribonucleoside diphosphate reductase large chain family.</text>
</comment>
<dbReference type="GO" id="GO:0004748">
    <property type="term" value="F:ribonucleoside-diphosphate reductase activity, thioredoxin disulfide as acceptor"/>
    <property type="evidence" value="ECO:0007669"/>
    <property type="project" value="UniProtKB-EC"/>
</dbReference>
<evidence type="ECO:0000256" key="7">
    <source>
        <dbReference type="ARBA" id="ARBA00023116"/>
    </source>
</evidence>
<evidence type="ECO:0000256" key="1">
    <source>
        <dbReference type="ARBA" id="ARBA00010406"/>
    </source>
</evidence>
<dbReference type="EC" id="1.17.4.1" evidence="2 12"/>
<dbReference type="Gene3D" id="3.20.70.20">
    <property type="match status" value="1"/>
</dbReference>
<gene>
    <name evidence="15" type="ORF">HG535_0F03890</name>
</gene>
<evidence type="ECO:0000256" key="13">
    <source>
        <dbReference type="SAM" id="MobiDB-lite"/>
    </source>
</evidence>
<name>A0A7H9B5A4_ZYGMR</name>
<dbReference type="FunFam" id="3.20.70.20:FF:000001">
    <property type="entry name" value="Ribonucleoside-diphosphate reductase"/>
    <property type="match status" value="1"/>
</dbReference>
<dbReference type="CDD" id="cd01679">
    <property type="entry name" value="RNR_I"/>
    <property type="match status" value="1"/>
</dbReference>
<keyword evidence="4 11" id="KW-0547">Nucleotide-binding</keyword>
<evidence type="ECO:0000256" key="2">
    <source>
        <dbReference type="ARBA" id="ARBA00012274"/>
    </source>
</evidence>
<evidence type="ECO:0000256" key="3">
    <source>
        <dbReference type="ARBA" id="ARBA00022533"/>
    </source>
</evidence>
<sequence>MFVYKRDGHKEPVRFDKITARISRLCYGLDPAHIDAVKITQRIISGVYEGVTTVELDNLAAETCAYMTTVHPDYATLAARIAISNLHKQTTKQFSQVVSDLFHYVNPKNGVHSPMISNEVYDIIMENKDELNSAIVYDRDFQFNYFGFKTLERSYLLRINGEVAERPQHLIMRVAVGIHGSDIKSAIETYNLMSLRYFIHASPTLFNAGTPHPQMSSCFLVAMKDDSIEGIYDTLKECAMISKTAGGIGLHIHNIRSTGSYIAGTNGTSNGLIPMIRVFNNTARYVDQGGNKRPGAFALYLEPWHADIFDFVDIRKNHGKEEIRARDLFPALWIPDLFMKRVQENGDWTLFSPSEAPGLADVYGDEFEALYVRYVSEGRGRKTIKAQKLWYAILEAQTETGTPFMLYKDACNEKSNQKNLGTIKSSNLCCEIVEYSAPDETAVCNLASIALPSCVQVSENGKTQWYNFAKLHEIAKVITRNLNKVIDRNYYPVIEAKNSNMRHRPIALGVNGLADVFMLLRIPFESPEAKELNMHIFETIYHASLEASCELAEKDGPYQSYQGSPVSQGVLQYDMWNTKPSDLWDWDTLKQQIKKHGIRNSLLMAPMPTASTSQILGYNECFEPFTSNMYSRRVLSGEFQIVNPYLLRDLVDLGIWDESMKQHIITDNGSIQNLPNIPQEIKDLYKTVWEISQKHIIEMAADRAAFIDQSHSLNIHIRAPTMGKLTSMHFYGWKKGLKTGMYYLRTQAASAAIQFTIDKSVAELAGQNAVDMSQLQRPKYVPHKVNLEDGSLMPVDATVKETSPTPSTSSSISNSIASLKIQDSQPVTPIASKPQSDVSGGKTNKELSEGGKGEANEFDIYNSKVIACAIDNPESCTMCSG</sequence>
<keyword evidence="3" id="KW-0021">Allosteric enzyme</keyword>
<dbReference type="GO" id="GO:0005524">
    <property type="term" value="F:ATP binding"/>
    <property type="evidence" value="ECO:0007669"/>
    <property type="project" value="UniProtKB-UniRule"/>
</dbReference>
<evidence type="ECO:0000256" key="8">
    <source>
        <dbReference type="ARBA" id="ARBA00023157"/>
    </source>
</evidence>
<dbReference type="InterPro" id="IPR013346">
    <property type="entry name" value="NrdE_NrdA_C"/>
</dbReference>
<reference evidence="15 16" key="1">
    <citation type="submission" date="2020-07" db="EMBL/GenBank/DDBJ databases">
        <title>The yeast mating-type switching endonuclease HO is a domesticated member of an unorthodox homing genetic element family.</title>
        <authorList>
            <person name="Coughlan A.Y."/>
            <person name="Lombardi L."/>
            <person name="Braun-Galleani S."/>
            <person name="Martos A.R."/>
            <person name="Galeote V."/>
            <person name="Bigey F."/>
            <person name="Dequin S."/>
            <person name="Byrne K.P."/>
            <person name="Wolfe K.H."/>
        </authorList>
    </citation>
    <scope>NUCLEOTIDE SEQUENCE [LARGE SCALE GENOMIC DNA]</scope>
    <source>
        <strain evidence="15 16">NRRL Y-6702</strain>
    </source>
</reference>
<dbReference type="InterPro" id="IPR008926">
    <property type="entry name" value="RNR_R1-su_N"/>
</dbReference>
<dbReference type="Proteomes" id="UP000509704">
    <property type="component" value="Chromosome 6"/>
</dbReference>
<feature type="compositionally biased region" description="Basic and acidic residues" evidence="13">
    <location>
        <begin position="843"/>
        <end position="854"/>
    </location>
</feature>
<keyword evidence="5 11" id="KW-0067">ATP-binding</keyword>
<dbReference type="GO" id="GO:0005971">
    <property type="term" value="C:ribonucleoside-diphosphate reductase complex"/>
    <property type="evidence" value="ECO:0007669"/>
    <property type="project" value="TreeGrafter"/>
</dbReference>
<evidence type="ECO:0000259" key="14">
    <source>
        <dbReference type="PROSITE" id="PS51161"/>
    </source>
</evidence>
<dbReference type="SUPFAM" id="SSF48168">
    <property type="entry name" value="R1 subunit of ribonucleotide reductase, N-terminal domain"/>
    <property type="match status" value="1"/>
</dbReference>
<dbReference type="Pfam" id="PF02867">
    <property type="entry name" value="Ribonuc_red_lgC"/>
    <property type="match status" value="1"/>
</dbReference>
<feature type="compositionally biased region" description="Polar residues" evidence="13">
    <location>
        <begin position="823"/>
        <end position="842"/>
    </location>
</feature>